<protein>
    <submittedName>
        <fullName evidence="4">Uncharacterized protein</fullName>
    </submittedName>
</protein>
<dbReference type="InterPro" id="IPR019734">
    <property type="entry name" value="TPR_rpt"/>
</dbReference>
<dbReference type="GO" id="GO:0046813">
    <property type="term" value="P:receptor-mediated virion attachment to host cell"/>
    <property type="evidence" value="ECO:0007669"/>
    <property type="project" value="TreeGrafter"/>
</dbReference>
<feature type="repeat" description="TPR" evidence="3">
    <location>
        <begin position="506"/>
        <end position="539"/>
    </location>
</feature>
<dbReference type="InterPro" id="IPR011990">
    <property type="entry name" value="TPR-like_helical_dom_sf"/>
</dbReference>
<feature type="repeat" description="TPR" evidence="3">
    <location>
        <begin position="162"/>
        <end position="195"/>
    </location>
</feature>
<evidence type="ECO:0000313" key="5">
    <source>
        <dbReference type="Proteomes" id="UP000253606"/>
    </source>
</evidence>
<name>A0A2Z5G817_9BACT</name>
<evidence type="ECO:0000256" key="3">
    <source>
        <dbReference type="PROSITE-ProRule" id="PRU00339"/>
    </source>
</evidence>
<proteinExistence type="predicted"/>
<sequence length="575" mass="60612">MVLLAFAGSAAAQEVSAALKEADADYKAGQAALAAHDLNGARVYFEKVVKLAPQAEQGHSAFGAVLVSLGQTLAGIRELEKALAIKPGDESAQINLALAYEQSGSAAKALPFFAKLDAAARADKHSLPAYALAAYARCLAATQPELAIAKMRAAVTADPGNSELHDELGSLYVRRQAWPDAEQQFAEAARLNPALASAHLHLGLALQAQQKPGALAELSSASQLAPDDPTIGVEFGKALSASDQDAQAIAIYRHLLDLHRGSAQVEYQLALALQRTNNVEAALPLFEKVVTADPNNAEALTNLGLALTQVQRAKDAVPRLQQAVTLSPGMVTAHQNLAGAYIQLNQIADAIIQLRIALKLAPESPQLHYNLGLAFKMQDDAGSAIPELEIAEKENPSAPEPPYVLGVLYMQSGRYADAAAELDRSLKLQPTNGDGWATLGSVDAKLEKLPEAAAALEEAIRQCPQQPDPHLTLATVLAKQGQTAEATAERKKAADLMRANSNRQRAEVATHSADSLVANGKFVDAVALFKEALSYDPDYPEAHRGLATALEKQGDAAAAAVELQKAADLENAAKP</sequence>
<accession>A0A2Z5G817</accession>
<dbReference type="PROSITE" id="PS50005">
    <property type="entry name" value="TPR"/>
    <property type="match status" value="7"/>
</dbReference>
<dbReference type="Pfam" id="PF14559">
    <property type="entry name" value="TPR_19"/>
    <property type="match status" value="1"/>
</dbReference>
<reference evidence="4 5" key="1">
    <citation type="journal article" date="2018" name="Front. Microbiol.">
        <title>Hydrolytic Capabilities as a Key to Environmental Success: Chitinolytic and Cellulolytic Acidobacteria From Acidic Sub-arctic Soils and Boreal Peatlands.</title>
        <authorList>
            <person name="Belova S.E."/>
            <person name="Ravin N.V."/>
            <person name="Pankratov T.A."/>
            <person name="Rakitin A.L."/>
            <person name="Ivanova A.A."/>
            <person name="Beletsky A.V."/>
            <person name="Mardanov A.V."/>
            <person name="Sinninghe Damste J.S."/>
            <person name="Dedysh S.N."/>
        </authorList>
    </citation>
    <scope>NUCLEOTIDE SEQUENCE [LARGE SCALE GENOMIC DNA]</scope>
    <source>
        <strain evidence="4 5">SBC82</strain>
    </source>
</reference>
<dbReference type="Gene3D" id="1.25.40.10">
    <property type="entry name" value="Tetratricopeptide repeat domain"/>
    <property type="match status" value="4"/>
</dbReference>
<evidence type="ECO:0000313" key="4">
    <source>
        <dbReference type="EMBL" id="AXC15128.1"/>
    </source>
</evidence>
<feature type="repeat" description="TPR" evidence="3">
    <location>
        <begin position="399"/>
        <end position="432"/>
    </location>
</feature>
<keyword evidence="2 3" id="KW-0802">TPR repeat</keyword>
<keyword evidence="5" id="KW-1185">Reference proteome</keyword>
<evidence type="ECO:0000256" key="2">
    <source>
        <dbReference type="ARBA" id="ARBA00022803"/>
    </source>
</evidence>
<dbReference type="EMBL" id="CP030840">
    <property type="protein sequence ID" value="AXC15128.1"/>
    <property type="molecule type" value="Genomic_DNA"/>
</dbReference>
<keyword evidence="1" id="KW-0677">Repeat</keyword>
<dbReference type="AlphaFoldDB" id="A0A2Z5G817"/>
<feature type="repeat" description="TPR" evidence="3">
    <location>
        <begin position="22"/>
        <end position="55"/>
    </location>
</feature>
<organism evidence="4 5">
    <name type="scientific">Acidisarcina polymorpha</name>
    <dbReference type="NCBI Taxonomy" id="2211140"/>
    <lineage>
        <taxon>Bacteria</taxon>
        <taxon>Pseudomonadati</taxon>
        <taxon>Acidobacteriota</taxon>
        <taxon>Terriglobia</taxon>
        <taxon>Terriglobales</taxon>
        <taxon>Acidobacteriaceae</taxon>
        <taxon>Acidisarcina</taxon>
    </lineage>
</organism>
<dbReference type="SUPFAM" id="SSF48452">
    <property type="entry name" value="TPR-like"/>
    <property type="match status" value="3"/>
</dbReference>
<dbReference type="Pfam" id="PF13432">
    <property type="entry name" value="TPR_16"/>
    <property type="match status" value="3"/>
</dbReference>
<dbReference type="Pfam" id="PF13181">
    <property type="entry name" value="TPR_8"/>
    <property type="match status" value="1"/>
</dbReference>
<feature type="repeat" description="TPR" evidence="3">
    <location>
        <begin position="331"/>
        <end position="364"/>
    </location>
</feature>
<evidence type="ECO:0000256" key="1">
    <source>
        <dbReference type="ARBA" id="ARBA00022737"/>
    </source>
</evidence>
<dbReference type="SMART" id="SM00028">
    <property type="entry name" value="TPR"/>
    <property type="match status" value="13"/>
</dbReference>
<dbReference type="PANTHER" id="PTHR44858:SF1">
    <property type="entry name" value="UDP-N-ACETYLGLUCOSAMINE--PEPTIDE N-ACETYLGLUCOSAMINYLTRANSFERASE SPINDLY-RELATED"/>
    <property type="match status" value="1"/>
</dbReference>
<feature type="repeat" description="TPR" evidence="3">
    <location>
        <begin position="263"/>
        <end position="296"/>
    </location>
</feature>
<feature type="repeat" description="TPR" evidence="3">
    <location>
        <begin position="297"/>
        <end position="330"/>
    </location>
</feature>
<dbReference type="GO" id="GO:0009279">
    <property type="term" value="C:cell outer membrane"/>
    <property type="evidence" value="ECO:0007669"/>
    <property type="project" value="TreeGrafter"/>
</dbReference>
<dbReference type="InterPro" id="IPR050498">
    <property type="entry name" value="Ycf3"/>
</dbReference>
<dbReference type="PANTHER" id="PTHR44858">
    <property type="entry name" value="TETRATRICOPEPTIDE REPEAT PROTEIN 6"/>
    <property type="match status" value="1"/>
</dbReference>
<dbReference type="Proteomes" id="UP000253606">
    <property type="component" value="Chromosome"/>
</dbReference>
<gene>
    <name evidence="4" type="ORF">ACPOL_5884</name>
</gene>
<dbReference type="KEGG" id="abas:ACPOL_5884"/>